<keyword evidence="2" id="KW-0732">Signal</keyword>
<evidence type="ECO:0000313" key="3">
    <source>
        <dbReference type="EMBL" id="MBK1658185.1"/>
    </source>
</evidence>
<name>A0ABS1CUK2_9PROT</name>
<evidence type="ECO:0000313" key="4">
    <source>
        <dbReference type="Proteomes" id="UP000697995"/>
    </source>
</evidence>
<accession>A0ABS1CUK2</accession>
<reference evidence="3 4" key="1">
    <citation type="journal article" date="2020" name="Microorganisms">
        <title>Osmotic Adaptation and Compatible Solute Biosynthesis of Phototrophic Bacteria as Revealed from Genome Analyses.</title>
        <authorList>
            <person name="Imhoff J.F."/>
            <person name="Rahn T."/>
            <person name="Kunzel S."/>
            <person name="Keller A."/>
            <person name="Neulinger S.C."/>
        </authorList>
    </citation>
    <scope>NUCLEOTIDE SEQUENCE [LARGE SCALE GENOMIC DNA]</scope>
    <source>
        <strain evidence="3 4">DSM 15382</strain>
    </source>
</reference>
<dbReference type="PROSITE" id="PS51257">
    <property type="entry name" value="PROKAR_LIPOPROTEIN"/>
    <property type="match status" value="1"/>
</dbReference>
<feature type="chain" id="PRO_5045485536" description="Lipoprotein" evidence="2">
    <location>
        <begin position="24"/>
        <end position="141"/>
    </location>
</feature>
<dbReference type="EMBL" id="NRSG01000041">
    <property type="protein sequence ID" value="MBK1658185.1"/>
    <property type="molecule type" value="Genomic_DNA"/>
</dbReference>
<evidence type="ECO:0000256" key="2">
    <source>
        <dbReference type="SAM" id="SignalP"/>
    </source>
</evidence>
<feature type="region of interest" description="Disordered" evidence="1">
    <location>
        <begin position="81"/>
        <end position="101"/>
    </location>
</feature>
<comment type="caution">
    <text evidence="3">The sequence shown here is derived from an EMBL/GenBank/DDBJ whole genome shotgun (WGS) entry which is preliminary data.</text>
</comment>
<evidence type="ECO:0000256" key="1">
    <source>
        <dbReference type="SAM" id="MobiDB-lite"/>
    </source>
</evidence>
<protein>
    <recommendedName>
        <fullName evidence="5">Lipoprotein</fullName>
    </recommendedName>
</protein>
<gene>
    <name evidence="3" type="ORF">CKO45_08070</name>
</gene>
<proteinExistence type="predicted"/>
<feature type="signal peptide" evidence="2">
    <location>
        <begin position="1"/>
        <end position="23"/>
    </location>
</feature>
<sequence length="141" mass="14801">MTLRRLAWLLPLLAACAAEPPMAAAPAADAQALAARATGIGGLVRAAQLCGIPLSQQAQDRAARIEAAAIALHQHRGGMPARDGFLREMAPPGFEGRRRTQDRAAWCAGRRGAVESLDAMLNGPEGTALMQQAEAAEARLR</sequence>
<dbReference type="Proteomes" id="UP000697995">
    <property type="component" value="Unassembled WGS sequence"/>
</dbReference>
<dbReference type="RefSeq" id="WP_133219398.1">
    <property type="nucleotide sequence ID" value="NZ_NRSG01000041.1"/>
</dbReference>
<evidence type="ECO:0008006" key="5">
    <source>
        <dbReference type="Google" id="ProtNLM"/>
    </source>
</evidence>
<organism evidence="3 4">
    <name type="scientific">Paracraurococcus ruber</name>
    <dbReference type="NCBI Taxonomy" id="77675"/>
    <lineage>
        <taxon>Bacteria</taxon>
        <taxon>Pseudomonadati</taxon>
        <taxon>Pseudomonadota</taxon>
        <taxon>Alphaproteobacteria</taxon>
        <taxon>Acetobacterales</taxon>
        <taxon>Roseomonadaceae</taxon>
        <taxon>Paracraurococcus</taxon>
    </lineage>
</organism>
<keyword evidence="4" id="KW-1185">Reference proteome</keyword>